<evidence type="ECO:0000313" key="1">
    <source>
        <dbReference type="EMBL" id="OJA15726.1"/>
    </source>
</evidence>
<keyword evidence="2" id="KW-1185">Reference proteome</keyword>
<protein>
    <submittedName>
        <fullName evidence="1">Uncharacterized protein</fullName>
    </submittedName>
</protein>
<reference evidence="1 2" key="1">
    <citation type="submission" date="2016-03" db="EMBL/GenBank/DDBJ databases">
        <title>Comparative genomics of the ectomycorrhizal sister species Rhizopogon vinicolor and Rhizopogon vesiculosus (Basidiomycota: Boletales) reveals a divergence of the mating type B locus.</title>
        <authorList>
            <person name="Mujic A.B."/>
            <person name="Kuo A."/>
            <person name="Tritt A."/>
            <person name="Lipzen A."/>
            <person name="Chen C."/>
            <person name="Johnson J."/>
            <person name="Sharma A."/>
            <person name="Barry K."/>
            <person name="Grigoriev I.V."/>
            <person name="Spatafora J.W."/>
        </authorList>
    </citation>
    <scope>NUCLEOTIDE SEQUENCE [LARGE SCALE GENOMIC DNA]</scope>
    <source>
        <strain evidence="1 2">AM-OR11-056</strain>
    </source>
</reference>
<dbReference type="AlphaFoldDB" id="A0A1J8Q2B1"/>
<comment type="caution">
    <text evidence="1">The sequence shown here is derived from an EMBL/GenBank/DDBJ whole genome shotgun (WGS) entry which is preliminary data.</text>
</comment>
<dbReference type="Proteomes" id="UP000183567">
    <property type="component" value="Unassembled WGS sequence"/>
</dbReference>
<gene>
    <name evidence="1" type="ORF">AZE42_07253</name>
</gene>
<organism evidence="1 2">
    <name type="scientific">Rhizopogon vesiculosus</name>
    <dbReference type="NCBI Taxonomy" id="180088"/>
    <lineage>
        <taxon>Eukaryota</taxon>
        <taxon>Fungi</taxon>
        <taxon>Dikarya</taxon>
        <taxon>Basidiomycota</taxon>
        <taxon>Agaricomycotina</taxon>
        <taxon>Agaricomycetes</taxon>
        <taxon>Agaricomycetidae</taxon>
        <taxon>Boletales</taxon>
        <taxon>Suillineae</taxon>
        <taxon>Rhizopogonaceae</taxon>
        <taxon>Rhizopogon</taxon>
    </lineage>
</organism>
<dbReference type="EMBL" id="LVVM01002908">
    <property type="protein sequence ID" value="OJA15726.1"/>
    <property type="molecule type" value="Genomic_DNA"/>
</dbReference>
<name>A0A1J8Q2B1_9AGAM</name>
<proteinExistence type="predicted"/>
<accession>A0A1J8Q2B1</accession>
<sequence length="175" mass="19445">RTNTRPLTCTRSRYIRTCIAPVLQLLDSQIHTTTKMSSHPAPGIYRLQSAARPTQYVSCMEGKIVGYSSEEELPDEWDFKLHEGLLATFEAIRDGKPSGLYISFQGESLICSEAKSFFVVEESPPAPGLYTIKVHGFVDCDVWALLSWDNGTPVSIQLDTGSTQELWVFEAGNPV</sequence>
<feature type="non-terminal residue" evidence="1">
    <location>
        <position position="1"/>
    </location>
</feature>
<evidence type="ECO:0000313" key="2">
    <source>
        <dbReference type="Proteomes" id="UP000183567"/>
    </source>
</evidence>
<dbReference type="OrthoDB" id="2681310at2759"/>